<name>A0A316DAS9_9BACL</name>
<feature type="transmembrane region" description="Helical" evidence="1">
    <location>
        <begin position="72"/>
        <end position="89"/>
    </location>
</feature>
<gene>
    <name evidence="2" type="ORF">C7459_107186</name>
</gene>
<reference evidence="2 3" key="1">
    <citation type="submission" date="2018-05" db="EMBL/GenBank/DDBJ databases">
        <title>Genomic Encyclopedia of Type Strains, Phase IV (KMG-IV): sequencing the most valuable type-strain genomes for metagenomic binning, comparative biology and taxonomic classification.</title>
        <authorList>
            <person name="Goeker M."/>
        </authorList>
    </citation>
    <scope>NUCLEOTIDE SEQUENCE [LARGE SCALE GENOMIC DNA]</scope>
    <source>
        <strain evidence="2 3">DSM 18773</strain>
    </source>
</reference>
<evidence type="ECO:0000313" key="3">
    <source>
        <dbReference type="Proteomes" id="UP000245634"/>
    </source>
</evidence>
<keyword evidence="1" id="KW-1133">Transmembrane helix</keyword>
<organism evidence="2 3">
    <name type="scientific">Tumebacillus permanentifrigoris</name>
    <dbReference type="NCBI Taxonomy" id="378543"/>
    <lineage>
        <taxon>Bacteria</taxon>
        <taxon>Bacillati</taxon>
        <taxon>Bacillota</taxon>
        <taxon>Bacilli</taxon>
        <taxon>Bacillales</taxon>
        <taxon>Alicyclobacillaceae</taxon>
        <taxon>Tumebacillus</taxon>
    </lineage>
</organism>
<comment type="caution">
    <text evidence="2">The sequence shown here is derived from an EMBL/GenBank/DDBJ whole genome shotgun (WGS) entry which is preliminary data.</text>
</comment>
<evidence type="ECO:0000313" key="2">
    <source>
        <dbReference type="EMBL" id="PWK13517.1"/>
    </source>
</evidence>
<evidence type="ECO:0000256" key="1">
    <source>
        <dbReference type="SAM" id="Phobius"/>
    </source>
</evidence>
<proteinExistence type="predicted"/>
<dbReference type="RefSeq" id="WP_109688847.1">
    <property type="nucleotide sequence ID" value="NZ_QGGL01000007.1"/>
</dbReference>
<dbReference type="AlphaFoldDB" id="A0A316DAS9"/>
<dbReference type="Proteomes" id="UP000245634">
    <property type="component" value="Unassembled WGS sequence"/>
</dbReference>
<dbReference type="EMBL" id="QGGL01000007">
    <property type="protein sequence ID" value="PWK13517.1"/>
    <property type="molecule type" value="Genomic_DNA"/>
</dbReference>
<keyword evidence="1" id="KW-0472">Membrane</keyword>
<feature type="transmembrane region" description="Helical" evidence="1">
    <location>
        <begin position="36"/>
        <end position="60"/>
    </location>
</feature>
<protein>
    <submittedName>
        <fullName evidence="2">Uncharacterized protein</fullName>
    </submittedName>
</protein>
<accession>A0A316DAS9</accession>
<keyword evidence="3" id="KW-1185">Reference proteome</keyword>
<feature type="transmembrane region" description="Helical" evidence="1">
    <location>
        <begin position="12"/>
        <end position="30"/>
    </location>
</feature>
<keyword evidence="1" id="KW-0812">Transmembrane</keyword>
<sequence length="258" mass="29420">MPSPKTMIWSNVACLVGAFFMSYLTLLLYPELLSQSGLVGVMVGFGCYTAYAIFLAFFCYSALKLVPSMQQMLPTVVLAFLIPIGMYVVEESLPSAYSLRIFSRFYEIADYKAEIRHLIPGYRVGLFHANDGATSEEFEASLPEGFYAIHVEYDLDAPPGEYAYLLKPSFFRGAEQYIGYYEHDTKKLSPLLSFNQLWDQAVLVGKVPDVRIRRDHASFNHPDHSIRFYTLTVPTKSYVIHWRVNNQRVEITSVDVKD</sequence>